<dbReference type="InterPro" id="IPR016195">
    <property type="entry name" value="Pol/histidinol_Pase-like"/>
</dbReference>
<name>A0AAU7W327_9MICO</name>
<dbReference type="Gene3D" id="3.20.20.140">
    <property type="entry name" value="Metal-dependent hydrolases"/>
    <property type="match status" value="1"/>
</dbReference>
<dbReference type="EMBL" id="CP158357">
    <property type="protein sequence ID" value="XBX80558.1"/>
    <property type="molecule type" value="Genomic_DNA"/>
</dbReference>
<dbReference type="GO" id="GO:0003824">
    <property type="term" value="F:catalytic activity"/>
    <property type="evidence" value="ECO:0007669"/>
    <property type="project" value="InterPro"/>
</dbReference>
<dbReference type="RefSeq" id="WP_350353359.1">
    <property type="nucleotide sequence ID" value="NZ_CP158357.1"/>
</dbReference>
<dbReference type="AlphaFoldDB" id="A0AAU7W327"/>
<sequence length="283" mass="31778">MTLTADSHVHSEWSWDAGSDPSSVGAMDRICERAVHIGLPAVVFTEHLDLDDSWKVETGDIGHHGQRYVDGDGYVRLPPFDIDGYLAAIDRCRHTHPELRILTGVEFGQPHLWDDQAASLLRSGLIDRVNGSLHMLPFSGGDRTEPTTLYRHSSADAVMWAYLEEIPKMVKGSDSFSVFTHIDYAVRSWPVVTAGPFDPRRFEEGFREAMRPIATSGRALEMNTRRLWPWIPQWWAEEGGRDVSFGSDAHEAGSLAANFPEAMAMVESFGFHPGRNPEDFWAR</sequence>
<protein>
    <submittedName>
        <fullName evidence="2">PHP domain-containing protein</fullName>
    </submittedName>
</protein>
<organism evidence="2">
    <name type="scientific">Microbacterium sp. A8/3-1</name>
    <dbReference type="NCBI Taxonomy" id="3160749"/>
    <lineage>
        <taxon>Bacteria</taxon>
        <taxon>Bacillati</taxon>
        <taxon>Actinomycetota</taxon>
        <taxon>Actinomycetes</taxon>
        <taxon>Micrococcales</taxon>
        <taxon>Microbacteriaceae</taxon>
        <taxon>Microbacterium</taxon>
    </lineage>
</organism>
<accession>A0AAU7W327</accession>
<evidence type="ECO:0000313" key="2">
    <source>
        <dbReference type="EMBL" id="XBX80558.1"/>
    </source>
</evidence>
<proteinExistence type="predicted"/>
<reference evidence="2" key="1">
    <citation type="submission" date="2024-06" db="EMBL/GenBank/DDBJ databases">
        <title>Draft genome sequence of Microbacterium sp. strain A8/3-1, isolated from Oxytropis tragacanthoides Fisch. ex DC. Root nodules in the Altai region of Russia.</title>
        <authorList>
            <person name="Sazanova A."/>
            <person name="Guro P."/>
            <person name="Kuznetsova I."/>
            <person name="Belimov A."/>
            <person name="Safronova V."/>
        </authorList>
    </citation>
    <scope>NUCLEOTIDE SEQUENCE</scope>
    <source>
        <strain evidence="2">A8/3-1</strain>
    </source>
</reference>
<gene>
    <name evidence="2" type="ORF">ABS642_10835</name>
</gene>
<feature type="domain" description="PHP" evidence="1">
    <location>
        <begin position="6"/>
        <end position="224"/>
    </location>
</feature>
<dbReference type="Pfam" id="PF02811">
    <property type="entry name" value="PHP"/>
    <property type="match status" value="1"/>
</dbReference>
<dbReference type="InterPro" id="IPR004013">
    <property type="entry name" value="PHP_dom"/>
</dbReference>
<dbReference type="SUPFAM" id="SSF89550">
    <property type="entry name" value="PHP domain-like"/>
    <property type="match status" value="1"/>
</dbReference>
<evidence type="ECO:0000259" key="1">
    <source>
        <dbReference type="Pfam" id="PF02811"/>
    </source>
</evidence>